<evidence type="ECO:0000313" key="6">
    <source>
        <dbReference type="Proteomes" id="UP000692954"/>
    </source>
</evidence>
<keyword evidence="2" id="KW-0676">Redox-active center</keyword>
<accession>A0A8S1QSQ8</accession>
<dbReference type="InterPro" id="IPR019389">
    <property type="entry name" value="Selenoprotein_T"/>
</dbReference>
<keyword evidence="1 4" id="KW-0732">Signal</keyword>
<name>A0A8S1QSQ8_9CILI</name>
<evidence type="ECO:0000256" key="1">
    <source>
        <dbReference type="ARBA" id="ARBA00022729"/>
    </source>
</evidence>
<feature type="compositionally biased region" description="Low complexity" evidence="3">
    <location>
        <begin position="27"/>
        <end position="47"/>
    </location>
</feature>
<evidence type="ECO:0000313" key="5">
    <source>
        <dbReference type="EMBL" id="CAD8118192.1"/>
    </source>
</evidence>
<dbReference type="PANTHER" id="PTHR13544:SF0">
    <property type="entry name" value="THIOREDOXIN REDUCTASE-LIKE SELENOPROTEIN T"/>
    <property type="match status" value="1"/>
</dbReference>
<comment type="caution">
    <text evidence="5">The sequence shown here is derived from an EMBL/GenBank/DDBJ whole genome shotgun (WGS) entry which is preliminary data.</text>
</comment>
<sequence length="222" mass="26008">MKIERVITYIFFLLILFDVLRPQPHSSQQTQQSQEEQLQTQTQINQDQDQDQQKERTIQEDIDLENAEYIESTLPINIEIFYCNRTGLHTQYQELERNIYLTFPKNKNLNVNPGEYPVPEINQQLSKFVNYGQYALMAAMFFHKQLFAMFSLPVPAIVEKIVEKKMFVLIGAIFLVQQLQNSLLTTGKMMVYVDSKLILDQAAPIQIDKVFQLIKTELLQLQ</sequence>
<feature type="signal peptide" evidence="4">
    <location>
        <begin position="1"/>
        <end position="22"/>
    </location>
</feature>
<reference evidence="5" key="1">
    <citation type="submission" date="2021-01" db="EMBL/GenBank/DDBJ databases">
        <authorList>
            <consortium name="Genoscope - CEA"/>
            <person name="William W."/>
        </authorList>
    </citation>
    <scope>NUCLEOTIDE SEQUENCE</scope>
</reference>
<evidence type="ECO:0000256" key="3">
    <source>
        <dbReference type="SAM" id="MobiDB-lite"/>
    </source>
</evidence>
<dbReference type="Proteomes" id="UP000692954">
    <property type="component" value="Unassembled WGS sequence"/>
</dbReference>
<dbReference type="GO" id="GO:0004791">
    <property type="term" value="F:thioredoxin-disulfide reductase (NADPH) activity"/>
    <property type="evidence" value="ECO:0007669"/>
    <property type="project" value="TreeGrafter"/>
</dbReference>
<evidence type="ECO:0000256" key="2">
    <source>
        <dbReference type="ARBA" id="ARBA00023284"/>
    </source>
</evidence>
<gene>
    <name evidence="5" type="ORF">PSON_ATCC_30995.1.T1160103</name>
</gene>
<dbReference type="InterPro" id="IPR011893">
    <property type="entry name" value="Selenoprotein_Rdx-typ"/>
</dbReference>
<keyword evidence="6" id="KW-1185">Reference proteome</keyword>
<dbReference type="Pfam" id="PF10262">
    <property type="entry name" value="Rdx"/>
    <property type="match status" value="1"/>
</dbReference>
<dbReference type="GO" id="GO:0005789">
    <property type="term" value="C:endoplasmic reticulum membrane"/>
    <property type="evidence" value="ECO:0007669"/>
    <property type="project" value="TreeGrafter"/>
</dbReference>
<dbReference type="EMBL" id="CAJJDN010000116">
    <property type="protein sequence ID" value="CAD8118192.1"/>
    <property type="molecule type" value="Genomic_DNA"/>
</dbReference>
<proteinExistence type="predicted"/>
<feature type="region of interest" description="Disordered" evidence="3">
    <location>
        <begin position="27"/>
        <end position="55"/>
    </location>
</feature>
<organism evidence="5 6">
    <name type="scientific">Paramecium sonneborni</name>
    <dbReference type="NCBI Taxonomy" id="65129"/>
    <lineage>
        <taxon>Eukaryota</taxon>
        <taxon>Sar</taxon>
        <taxon>Alveolata</taxon>
        <taxon>Ciliophora</taxon>
        <taxon>Intramacronucleata</taxon>
        <taxon>Oligohymenophorea</taxon>
        <taxon>Peniculida</taxon>
        <taxon>Parameciidae</taxon>
        <taxon>Paramecium</taxon>
    </lineage>
</organism>
<dbReference type="AlphaFoldDB" id="A0A8S1QSQ8"/>
<dbReference type="PANTHER" id="PTHR13544">
    <property type="entry name" value="SELENOPROTEIN T"/>
    <property type="match status" value="1"/>
</dbReference>
<dbReference type="GO" id="GO:0045454">
    <property type="term" value="P:cell redox homeostasis"/>
    <property type="evidence" value="ECO:0007669"/>
    <property type="project" value="TreeGrafter"/>
</dbReference>
<protein>
    <recommendedName>
        <fullName evidence="7">Selenoprotein T</fullName>
    </recommendedName>
</protein>
<dbReference type="OrthoDB" id="302628at2759"/>
<feature type="chain" id="PRO_5035716673" description="Selenoprotein T" evidence="4">
    <location>
        <begin position="23"/>
        <end position="222"/>
    </location>
</feature>
<evidence type="ECO:0008006" key="7">
    <source>
        <dbReference type="Google" id="ProtNLM"/>
    </source>
</evidence>
<evidence type="ECO:0000256" key="4">
    <source>
        <dbReference type="SAM" id="SignalP"/>
    </source>
</evidence>